<evidence type="ECO:0000313" key="3">
    <source>
        <dbReference type="Proteomes" id="UP001066276"/>
    </source>
</evidence>
<protein>
    <submittedName>
        <fullName evidence="2">Uncharacterized protein</fullName>
    </submittedName>
</protein>
<evidence type="ECO:0000313" key="2">
    <source>
        <dbReference type="EMBL" id="KAJ1170704.1"/>
    </source>
</evidence>
<reference evidence="2" key="1">
    <citation type="journal article" date="2022" name="bioRxiv">
        <title>Sequencing and chromosome-scale assembly of the giantPleurodeles waltlgenome.</title>
        <authorList>
            <person name="Brown T."/>
            <person name="Elewa A."/>
            <person name="Iarovenko S."/>
            <person name="Subramanian E."/>
            <person name="Araus A.J."/>
            <person name="Petzold A."/>
            <person name="Susuki M."/>
            <person name="Suzuki K.-i.T."/>
            <person name="Hayashi T."/>
            <person name="Toyoda A."/>
            <person name="Oliveira C."/>
            <person name="Osipova E."/>
            <person name="Leigh N.D."/>
            <person name="Simon A."/>
            <person name="Yun M.H."/>
        </authorList>
    </citation>
    <scope>NUCLEOTIDE SEQUENCE</scope>
    <source>
        <strain evidence="2">20211129_DDA</strain>
        <tissue evidence="2">Liver</tissue>
    </source>
</reference>
<dbReference type="AlphaFoldDB" id="A0AAV7T2H8"/>
<gene>
    <name evidence="2" type="ORF">NDU88_002577</name>
</gene>
<keyword evidence="3" id="KW-1185">Reference proteome</keyword>
<organism evidence="2 3">
    <name type="scientific">Pleurodeles waltl</name>
    <name type="common">Iberian ribbed newt</name>
    <dbReference type="NCBI Taxonomy" id="8319"/>
    <lineage>
        <taxon>Eukaryota</taxon>
        <taxon>Metazoa</taxon>
        <taxon>Chordata</taxon>
        <taxon>Craniata</taxon>
        <taxon>Vertebrata</taxon>
        <taxon>Euteleostomi</taxon>
        <taxon>Amphibia</taxon>
        <taxon>Batrachia</taxon>
        <taxon>Caudata</taxon>
        <taxon>Salamandroidea</taxon>
        <taxon>Salamandridae</taxon>
        <taxon>Pleurodelinae</taxon>
        <taxon>Pleurodeles</taxon>
    </lineage>
</organism>
<proteinExistence type="predicted"/>
<name>A0AAV7T2H8_PLEWA</name>
<evidence type="ECO:0000256" key="1">
    <source>
        <dbReference type="SAM" id="MobiDB-lite"/>
    </source>
</evidence>
<feature type="region of interest" description="Disordered" evidence="1">
    <location>
        <begin position="38"/>
        <end position="91"/>
    </location>
</feature>
<dbReference type="EMBL" id="JANPWB010000007">
    <property type="protein sequence ID" value="KAJ1170704.1"/>
    <property type="molecule type" value="Genomic_DNA"/>
</dbReference>
<comment type="caution">
    <text evidence="2">The sequence shown here is derived from an EMBL/GenBank/DDBJ whole genome shotgun (WGS) entry which is preliminary data.</text>
</comment>
<accession>A0AAV7T2H8</accession>
<dbReference type="Proteomes" id="UP001066276">
    <property type="component" value="Chromosome 4_1"/>
</dbReference>
<feature type="compositionally biased region" description="Polar residues" evidence="1">
    <location>
        <begin position="40"/>
        <end position="60"/>
    </location>
</feature>
<sequence length="91" mass="9947">MFQVPGGFRPAPDCHSPLHQPLRVFRALVRDQLERWGARGQSTAKGAQFDARQQYQQSSPVPRCGSPPAAGPVEDRAKCCPPRSGPRAPDL</sequence>